<reference evidence="8" key="1">
    <citation type="journal article" date="2020" name="Stud. Mycol.">
        <title>101 Dothideomycetes genomes: a test case for predicting lifestyles and emergence of pathogens.</title>
        <authorList>
            <person name="Haridas S."/>
            <person name="Albert R."/>
            <person name="Binder M."/>
            <person name="Bloem J."/>
            <person name="Labutti K."/>
            <person name="Salamov A."/>
            <person name="Andreopoulos B."/>
            <person name="Baker S."/>
            <person name="Barry K."/>
            <person name="Bills G."/>
            <person name="Bluhm B."/>
            <person name="Cannon C."/>
            <person name="Castanera R."/>
            <person name="Culley D."/>
            <person name="Daum C."/>
            <person name="Ezra D."/>
            <person name="Gonzalez J."/>
            <person name="Henrissat B."/>
            <person name="Kuo A."/>
            <person name="Liang C."/>
            <person name="Lipzen A."/>
            <person name="Lutzoni F."/>
            <person name="Magnuson J."/>
            <person name="Mondo S."/>
            <person name="Nolan M."/>
            <person name="Ohm R."/>
            <person name="Pangilinan J."/>
            <person name="Park H.-J."/>
            <person name="Ramirez L."/>
            <person name="Alfaro M."/>
            <person name="Sun H."/>
            <person name="Tritt A."/>
            <person name="Yoshinaga Y."/>
            <person name="Zwiers L.-H."/>
            <person name="Turgeon B."/>
            <person name="Goodwin S."/>
            <person name="Spatafora J."/>
            <person name="Crous P."/>
            <person name="Grigoriev I."/>
        </authorList>
    </citation>
    <scope>NUCLEOTIDE SEQUENCE</scope>
    <source>
        <strain evidence="8">CBS 122368</strain>
    </source>
</reference>
<evidence type="ECO:0000256" key="2">
    <source>
        <dbReference type="ARBA" id="ARBA00008335"/>
    </source>
</evidence>
<evidence type="ECO:0008006" key="10">
    <source>
        <dbReference type="Google" id="ProtNLM"/>
    </source>
</evidence>
<keyword evidence="9" id="KW-1185">Reference proteome</keyword>
<evidence type="ECO:0000313" key="8">
    <source>
        <dbReference type="EMBL" id="KAF2244493.1"/>
    </source>
</evidence>
<feature type="region of interest" description="Disordered" evidence="6">
    <location>
        <begin position="1"/>
        <end position="20"/>
    </location>
</feature>
<dbReference type="InterPro" id="IPR036259">
    <property type="entry name" value="MFS_trans_sf"/>
</dbReference>
<dbReference type="GO" id="GO:0016020">
    <property type="term" value="C:membrane"/>
    <property type="evidence" value="ECO:0007669"/>
    <property type="project" value="UniProtKB-SubCell"/>
</dbReference>
<keyword evidence="3 7" id="KW-0812">Transmembrane</keyword>
<dbReference type="SUPFAM" id="SSF103473">
    <property type="entry name" value="MFS general substrate transporter"/>
    <property type="match status" value="1"/>
</dbReference>
<proteinExistence type="inferred from homology"/>
<gene>
    <name evidence="8" type="ORF">BU26DRAFT_569469</name>
</gene>
<keyword evidence="4 7" id="KW-1133">Transmembrane helix</keyword>
<evidence type="ECO:0000256" key="1">
    <source>
        <dbReference type="ARBA" id="ARBA00004141"/>
    </source>
</evidence>
<name>A0A6A6I4L1_9PLEO</name>
<dbReference type="PANTHER" id="PTHR23502:SF68">
    <property type="entry name" value="MULTIDRUG TRANSPORTER, PUTATIVE (AFU_ORTHOLOGUE AFUA_3G01120)-RELATED"/>
    <property type="match status" value="1"/>
</dbReference>
<accession>A0A6A6I4L1</accession>
<dbReference type="RefSeq" id="XP_033679497.1">
    <property type="nucleotide sequence ID" value="XM_033833894.1"/>
</dbReference>
<keyword evidence="5 7" id="KW-0472">Membrane</keyword>
<dbReference type="EMBL" id="ML987203">
    <property type="protein sequence ID" value="KAF2244493.1"/>
    <property type="molecule type" value="Genomic_DNA"/>
</dbReference>
<dbReference type="OrthoDB" id="5296287at2759"/>
<evidence type="ECO:0000256" key="3">
    <source>
        <dbReference type="ARBA" id="ARBA00022692"/>
    </source>
</evidence>
<evidence type="ECO:0000313" key="9">
    <source>
        <dbReference type="Proteomes" id="UP000800094"/>
    </source>
</evidence>
<dbReference type="Proteomes" id="UP000800094">
    <property type="component" value="Unassembled WGS sequence"/>
</dbReference>
<comment type="subcellular location">
    <subcellularLocation>
        <location evidence="1">Membrane</location>
        <topology evidence="1">Multi-pass membrane protein</topology>
    </subcellularLocation>
</comment>
<dbReference type="PANTHER" id="PTHR23502">
    <property type="entry name" value="MAJOR FACILITATOR SUPERFAMILY"/>
    <property type="match status" value="1"/>
</dbReference>
<dbReference type="Gene3D" id="1.20.1250.20">
    <property type="entry name" value="MFS general substrate transporter like domains"/>
    <property type="match status" value="1"/>
</dbReference>
<evidence type="ECO:0000256" key="5">
    <source>
        <dbReference type="ARBA" id="ARBA00023136"/>
    </source>
</evidence>
<sequence length="217" mass="24376">MARRLREETGNQKLRPRLDADLGKPSTQRLLTAMVLPLKMLLSPNISVISFLTAVGYGFMYILYTTFPQTFLCIYAWEPKNIGLAYLGTAVGNLLGMILGGGISDAIVKRRAKNRQAKPENRLIPMIFFWPLLFCGTYIAAAYTTHSASEMAATCVLRSLVGGLVPLFSNKLYSRFDVGWAFSLLTLIALALAPVPFLFYWYGERLREKFDRSFLGR</sequence>
<evidence type="ECO:0000256" key="4">
    <source>
        <dbReference type="ARBA" id="ARBA00022989"/>
    </source>
</evidence>
<evidence type="ECO:0000256" key="7">
    <source>
        <dbReference type="SAM" id="Phobius"/>
    </source>
</evidence>
<feature type="transmembrane region" description="Helical" evidence="7">
    <location>
        <begin position="46"/>
        <end position="64"/>
    </location>
</feature>
<dbReference type="AlphaFoldDB" id="A0A6A6I4L1"/>
<feature type="transmembrane region" description="Helical" evidence="7">
    <location>
        <begin position="180"/>
        <end position="202"/>
    </location>
</feature>
<feature type="transmembrane region" description="Helical" evidence="7">
    <location>
        <begin position="123"/>
        <end position="145"/>
    </location>
</feature>
<organism evidence="8 9">
    <name type="scientific">Trematosphaeria pertusa</name>
    <dbReference type="NCBI Taxonomy" id="390896"/>
    <lineage>
        <taxon>Eukaryota</taxon>
        <taxon>Fungi</taxon>
        <taxon>Dikarya</taxon>
        <taxon>Ascomycota</taxon>
        <taxon>Pezizomycotina</taxon>
        <taxon>Dothideomycetes</taxon>
        <taxon>Pleosporomycetidae</taxon>
        <taxon>Pleosporales</taxon>
        <taxon>Massarineae</taxon>
        <taxon>Trematosphaeriaceae</taxon>
        <taxon>Trematosphaeria</taxon>
    </lineage>
</organism>
<protein>
    <recommendedName>
        <fullName evidence="10">MFS general substrate transporter</fullName>
    </recommendedName>
</protein>
<dbReference type="GO" id="GO:0022857">
    <property type="term" value="F:transmembrane transporter activity"/>
    <property type="evidence" value="ECO:0007669"/>
    <property type="project" value="TreeGrafter"/>
</dbReference>
<evidence type="ECO:0000256" key="6">
    <source>
        <dbReference type="SAM" id="MobiDB-lite"/>
    </source>
</evidence>
<dbReference type="GeneID" id="54587224"/>
<comment type="similarity">
    <text evidence="2">Belongs to the major facilitator superfamily.</text>
</comment>
<feature type="transmembrane region" description="Helical" evidence="7">
    <location>
        <begin position="84"/>
        <end position="103"/>
    </location>
</feature>